<evidence type="ECO:0000256" key="1">
    <source>
        <dbReference type="ARBA" id="ARBA00004604"/>
    </source>
</evidence>
<dbReference type="AlphaFoldDB" id="A0A9P3G1R5"/>
<dbReference type="InterPro" id="IPR012173">
    <property type="entry name" value="Mpp10"/>
</dbReference>
<evidence type="ECO:0000313" key="9">
    <source>
        <dbReference type="EMBL" id="GJE86085.1"/>
    </source>
</evidence>
<dbReference type="PANTHER" id="PTHR17039:SF0">
    <property type="entry name" value="U3 SMALL NUCLEOLAR RIBONUCLEOPROTEIN PROTEIN MPP10"/>
    <property type="match status" value="1"/>
</dbReference>
<dbReference type="GO" id="GO:0005732">
    <property type="term" value="C:sno(s)RNA-containing ribonucleoprotein complex"/>
    <property type="evidence" value="ECO:0007669"/>
    <property type="project" value="UniProtKB-UniRule"/>
</dbReference>
<protein>
    <recommendedName>
        <fullName evidence="7">U3 small nucleolar ribonucleoprotein protein MPP10</fullName>
    </recommendedName>
</protein>
<dbReference type="GO" id="GO:0032040">
    <property type="term" value="C:small-subunit processome"/>
    <property type="evidence" value="ECO:0007669"/>
    <property type="project" value="TreeGrafter"/>
</dbReference>
<comment type="subcellular location">
    <subcellularLocation>
        <location evidence="1 7">Nucleus</location>
        <location evidence="1 7">Nucleolus</location>
    </subcellularLocation>
</comment>
<feature type="compositionally biased region" description="Low complexity" evidence="8">
    <location>
        <begin position="332"/>
        <end position="355"/>
    </location>
</feature>
<gene>
    <name evidence="9" type="ORF">PsYK624_021650</name>
</gene>
<evidence type="ECO:0000256" key="2">
    <source>
        <dbReference type="ARBA" id="ARBA00022517"/>
    </source>
</evidence>
<keyword evidence="5 7" id="KW-0687">Ribonucleoprotein</keyword>
<sequence>MSPSPRSSSVDPEELVQLPDELQQLSLRVDERPDSFAVGDEDIRLAALKATKYVFDLALQTESKSRAQINELLASLAPSQAPQTRAQAKAQKANGAPKQPDALQLQDTPIPELTVDGMDADQIWAQLELRAASLADVLEAALEGTGEVPESEDESEAGSMARKMRGIGVEGEDEMDVDMEDMDFDDEEDSEDMSDEEYDEDDDSEDEDGEDEEEEDEDDGEEEDYGEGVVELRDPSDGEGDVELDAPSAKGRKARTKGKGKGHPELDDGFFDLAAFNRETEEAEARATSKGRLSRDDSDDEDAELGDVDLFAPVDDVEQAEDEEPFYNDFFAPPAKGAAKGKSPAAPKANGNAKKAGVRFHNEVRVKNIKAKGKNLSLSQLYSMGEDDEDDEEEAPVGGDDSEEDEDDEDDEEEGAFGESYEEDSDEGEEFDEDEDVEMASQSEDEEDATRETIERLKDDLFADDEEEEDKSMTTHEKRMASIREEIAALESENVAQKHWTLLGEATTRSRPQNALLEEDLEFERVMKSVPVITEETVQGLEERIKQRIAAGQFDDVVRRRPVDDKPFLPGRFFELQDTKSKQSLAEIYEDEYTAAKTGGVAGEDRDGKLKKEHDEIEKQWEQISSKLDALCNAHFTPKAPKATISTVANISAATMESALPTTQAATTMLAPEEVFAPQEAQLKAKSELTPEEKRALRNKHKKANKKTRATLEQTAQLHKKAKGAGEAKQQKDAALKSLVKSGKGVTVIGKKSKEHSSKAKS</sequence>
<comment type="caution">
    <text evidence="9">The sequence shown here is derived from an EMBL/GenBank/DDBJ whole genome shotgun (WGS) entry which is preliminary data.</text>
</comment>
<dbReference type="OrthoDB" id="445326at2759"/>
<evidence type="ECO:0000256" key="5">
    <source>
        <dbReference type="ARBA" id="ARBA00023274"/>
    </source>
</evidence>
<comment type="similarity">
    <text evidence="6 7">Belongs to the MPP10 family.</text>
</comment>
<comment type="function">
    <text evidence="7">Involved in nucleolar processing of pre-18S ribosomal RNA.</text>
</comment>
<evidence type="ECO:0000256" key="4">
    <source>
        <dbReference type="ARBA" id="ARBA00023242"/>
    </source>
</evidence>
<dbReference type="Pfam" id="PF04006">
    <property type="entry name" value="Mpp10"/>
    <property type="match status" value="1"/>
</dbReference>
<dbReference type="GO" id="GO:0034457">
    <property type="term" value="C:Mpp10 complex"/>
    <property type="evidence" value="ECO:0007669"/>
    <property type="project" value="UniProtKB-UniRule"/>
</dbReference>
<evidence type="ECO:0000256" key="6">
    <source>
        <dbReference type="ARBA" id="ARBA00029455"/>
    </source>
</evidence>
<keyword evidence="4 7" id="KW-0539">Nucleus</keyword>
<feature type="compositionally biased region" description="Acidic residues" evidence="8">
    <location>
        <begin position="170"/>
        <end position="226"/>
    </location>
</feature>
<evidence type="ECO:0000256" key="8">
    <source>
        <dbReference type="SAM" id="MobiDB-lite"/>
    </source>
</evidence>
<dbReference type="PANTHER" id="PTHR17039">
    <property type="entry name" value="U3 SMALL NUCLEOLAR RIBONUCLEOPROTEIN PROTEIN MPP10"/>
    <property type="match status" value="1"/>
</dbReference>
<feature type="compositionally biased region" description="Basic and acidic residues" evidence="8">
    <location>
        <begin position="683"/>
        <end position="696"/>
    </location>
</feature>
<feature type="region of interest" description="Disordered" evidence="8">
    <location>
        <begin position="679"/>
        <end position="762"/>
    </location>
</feature>
<proteinExistence type="inferred from homology"/>
<accession>A0A9P3G1R5</accession>
<feature type="compositionally biased region" description="Acidic residues" evidence="8">
    <location>
        <begin position="297"/>
        <end position="307"/>
    </location>
</feature>
<keyword evidence="2 7" id="KW-0690">Ribosome biogenesis</keyword>
<name>A0A9P3G1R5_9APHY</name>
<dbReference type="PIRSF" id="PIRSF017300">
    <property type="entry name" value="snoRNP_Mpp10"/>
    <property type="match status" value="1"/>
</dbReference>
<feature type="compositionally biased region" description="Acidic residues" evidence="8">
    <location>
        <begin position="385"/>
        <end position="449"/>
    </location>
</feature>
<feature type="compositionally biased region" description="Basic and acidic residues" evidence="8">
    <location>
        <begin position="450"/>
        <end position="461"/>
    </location>
</feature>
<evidence type="ECO:0000313" key="10">
    <source>
        <dbReference type="Proteomes" id="UP000703269"/>
    </source>
</evidence>
<feature type="region of interest" description="Disordered" evidence="8">
    <location>
        <begin position="78"/>
        <end position="105"/>
    </location>
</feature>
<dbReference type="GO" id="GO:0006364">
    <property type="term" value="P:rRNA processing"/>
    <property type="evidence" value="ECO:0007669"/>
    <property type="project" value="UniProtKB-KW"/>
</dbReference>
<organism evidence="9 10">
    <name type="scientific">Phanerochaete sordida</name>
    <dbReference type="NCBI Taxonomy" id="48140"/>
    <lineage>
        <taxon>Eukaryota</taxon>
        <taxon>Fungi</taxon>
        <taxon>Dikarya</taxon>
        <taxon>Basidiomycota</taxon>
        <taxon>Agaricomycotina</taxon>
        <taxon>Agaricomycetes</taxon>
        <taxon>Polyporales</taxon>
        <taxon>Phanerochaetaceae</taxon>
        <taxon>Phanerochaete</taxon>
    </lineage>
</organism>
<keyword evidence="10" id="KW-1185">Reference proteome</keyword>
<dbReference type="Proteomes" id="UP000703269">
    <property type="component" value="Unassembled WGS sequence"/>
</dbReference>
<dbReference type="EMBL" id="BPQB01000003">
    <property type="protein sequence ID" value="GJE86085.1"/>
    <property type="molecule type" value="Genomic_DNA"/>
</dbReference>
<evidence type="ECO:0000256" key="3">
    <source>
        <dbReference type="ARBA" id="ARBA00022552"/>
    </source>
</evidence>
<feature type="region of interest" description="Disordered" evidence="8">
    <location>
        <begin position="376"/>
        <end position="478"/>
    </location>
</feature>
<feature type="compositionally biased region" description="Basic residues" evidence="8">
    <location>
        <begin position="697"/>
        <end position="709"/>
    </location>
</feature>
<keyword evidence="3 7" id="KW-0698">rRNA processing</keyword>
<reference evidence="9 10" key="1">
    <citation type="submission" date="2021-08" db="EMBL/GenBank/DDBJ databases">
        <title>Draft Genome Sequence of Phanerochaete sordida strain YK-624.</title>
        <authorList>
            <person name="Mori T."/>
            <person name="Dohra H."/>
            <person name="Suzuki T."/>
            <person name="Kawagishi H."/>
            <person name="Hirai H."/>
        </authorList>
    </citation>
    <scope>NUCLEOTIDE SEQUENCE [LARGE SCALE GENOMIC DNA]</scope>
    <source>
        <strain evidence="9 10">YK-624</strain>
    </source>
</reference>
<feature type="compositionally biased region" description="Basic residues" evidence="8">
    <location>
        <begin position="250"/>
        <end position="261"/>
    </location>
</feature>
<feature type="compositionally biased region" description="Basic and acidic residues" evidence="8">
    <location>
        <begin position="724"/>
        <end position="735"/>
    </location>
</feature>
<evidence type="ECO:0000256" key="7">
    <source>
        <dbReference type="PIRNR" id="PIRNR017300"/>
    </source>
</evidence>
<feature type="compositionally biased region" description="Basic and acidic residues" evidence="8">
    <location>
        <begin position="278"/>
        <end position="287"/>
    </location>
</feature>
<feature type="region of interest" description="Disordered" evidence="8">
    <location>
        <begin position="327"/>
        <end position="359"/>
    </location>
</feature>
<feature type="region of interest" description="Disordered" evidence="8">
    <location>
        <begin position="143"/>
        <end position="310"/>
    </location>
</feature>